<dbReference type="Gene3D" id="3.30.9.30">
    <property type="match status" value="1"/>
</dbReference>
<dbReference type="InterPro" id="IPR002938">
    <property type="entry name" value="FAD-bd"/>
</dbReference>
<dbReference type="SUPFAM" id="SSF54373">
    <property type="entry name" value="FAD-linked reductases, C-terminal domain"/>
    <property type="match status" value="1"/>
</dbReference>
<comment type="caution">
    <text evidence="4">The sequence shown here is derived from an EMBL/GenBank/DDBJ whole genome shotgun (WGS) entry which is preliminary data.</text>
</comment>
<dbReference type="Proteomes" id="UP001500506">
    <property type="component" value="Unassembled WGS sequence"/>
</dbReference>
<dbReference type="RefSeq" id="WP_232498529.1">
    <property type="nucleotide sequence ID" value="NZ_BAAANH010000001.1"/>
</dbReference>
<dbReference type="SUPFAM" id="SSF51905">
    <property type="entry name" value="FAD/NAD(P)-binding domain"/>
    <property type="match status" value="1"/>
</dbReference>
<dbReference type="Pfam" id="PF01494">
    <property type="entry name" value="FAD_binding_3"/>
    <property type="match status" value="2"/>
</dbReference>
<keyword evidence="2" id="KW-0503">Monooxygenase</keyword>
<dbReference type="InterPro" id="IPR050493">
    <property type="entry name" value="FAD-dep_Monooxygenase_BioMet"/>
</dbReference>
<gene>
    <name evidence="4" type="ORF">GCM10009747_08040</name>
</gene>
<feature type="domain" description="FAD-binding" evidence="3">
    <location>
        <begin position="296"/>
        <end position="359"/>
    </location>
</feature>
<evidence type="ECO:0000256" key="2">
    <source>
        <dbReference type="ARBA" id="ARBA00023033"/>
    </source>
</evidence>
<reference evidence="4 5" key="1">
    <citation type="journal article" date="2019" name="Int. J. Syst. Evol. Microbiol.">
        <title>The Global Catalogue of Microorganisms (GCM) 10K type strain sequencing project: providing services to taxonomists for standard genome sequencing and annotation.</title>
        <authorList>
            <consortium name="The Broad Institute Genomics Platform"/>
            <consortium name="The Broad Institute Genome Sequencing Center for Infectious Disease"/>
            <person name="Wu L."/>
            <person name="Ma J."/>
        </authorList>
    </citation>
    <scope>NUCLEOTIDE SEQUENCE [LARGE SCALE GENOMIC DNA]</scope>
    <source>
        <strain evidence="4 5">JCM 14319</strain>
    </source>
</reference>
<keyword evidence="5" id="KW-1185">Reference proteome</keyword>
<keyword evidence="1" id="KW-0560">Oxidoreductase</keyword>
<evidence type="ECO:0000313" key="5">
    <source>
        <dbReference type="Proteomes" id="UP001500506"/>
    </source>
</evidence>
<feature type="domain" description="FAD-binding" evidence="3">
    <location>
        <begin position="2"/>
        <end position="176"/>
    </location>
</feature>
<dbReference type="PANTHER" id="PTHR13789:SF268">
    <property type="entry name" value="5-METHYLPHENAZINE-1-CARBOXYLATE 1-MONOOXYGENASE"/>
    <property type="match status" value="1"/>
</dbReference>
<evidence type="ECO:0000256" key="1">
    <source>
        <dbReference type="ARBA" id="ARBA00023002"/>
    </source>
</evidence>
<evidence type="ECO:0000313" key="4">
    <source>
        <dbReference type="EMBL" id="GAA1752685.1"/>
    </source>
</evidence>
<evidence type="ECO:0000259" key="3">
    <source>
        <dbReference type="Pfam" id="PF01494"/>
    </source>
</evidence>
<dbReference type="Gene3D" id="3.50.50.60">
    <property type="entry name" value="FAD/NAD(P)-binding domain"/>
    <property type="match status" value="1"/>
</dbReference>
<proteinExistence type="predicted"/>
<sequence>MDVIIAGAGIGGLTTALALHAAGIDDVTLYESAPELRPLGVGINLLPHAVRELTELGLGERLATIGVATSTLTYFNRYGQEIWSEPRGLAAGYDWAQYSVHRGRLQLMLRDAVVERLGADAIRLGCTVDDAQDDGERASVRVTEHGGPEKGGTVRRASADVVVGADGIHSALRRQRHPGEGAPVWNGLILWRGTARVAPYLDGRTMIMAGDAQQKFVAYPLSAPGDDGLQVVNFIAEYRSDDDEPGASNWNRSADPSTVLGRFVDWGFGWLDVPAVIGAADEILEYPMVDRDPIPRWTFGRQTLLGDAAHAMYPIGSNGASQAIIDARTLGYELGTKGPTQLALDAYEAERRPRTTQLTLSNRSMGPERVMQLAYERAPGGFDDIELVVPFAERAAIAARYKSAGGFVPEQLNRRASLSVPASARGQLA</sequence>
<organism evidence="4 5">
    <name type="scientific">Agromyces humatus</name>
    <dbReference type="NCBI Taxonomy" id="279573"/>
    <lineage>
        <taxon>Bacteria</taxon>
        <taxon>Bacillati</taxon>
        <taxon>Actinomycetota</taxon>
        <taxon>Actinomycetes</taxon>
        <taxon>Micrococcales</taxon>
        <taxon>Microbacteriaceae</taxon>
        <taxon>Agromyces</taxon>
    </lineage>
</organism>
<protein>
    <submittedName>
        <fullName evidence="4">Flavin-dependent oxidoreductase</fullName>
    </submittedName>
</protein>
<dbReference type="EMBL" id="BAAANH010000001">
    <property type="protein sequence ID" value="GAA1752685.1"/>
    <property type="molecule type" value="Genomic_DNA"/>
</dbReference>
<name>A0ABN2KC01_9MICO</name>
<dbReference type="PRINTS" id="PR00420">
    <property type="entry name" value="RNGMNOXGNASE"/>
</dbReference>
<dbReference type="PANTHER" id="PTHR13789">
    <property type="entry name" value="MONOOXYGENASE"/>
    <property type="match status" value="1"/>
</dbReference>
<dbReference type="InterPro" id="IPR036188">
    <property type="entry name" value="FAD/NAD-bd_sf"/>
</dbReference>
<accession>A0ABN2KC01</accession>
<dbReference type="NCBIfam" id="NF005720">
    <property type="entry name" value="PRK07538.1"/>
    <property type="match status" value="1"/>
</dbReference>